<dbReference type="EMBL" id="GBRH01271969">
    <property type="protein sequence ID" value="JAD25926.1"/>
    <property type="molecule type" value="Transcribed_RNA"/>
</dbReference>
<dbReference type="AlphaFoldDB" id="A0A0A8YIV2"/>
<evidence type="ECO:0000313" key="1">
    <source>
        <dbReference type="EMBL" id="JAD25926.1"/>
    </source>
</evidence>
<accession>A0A0A8YIV2</accession>
<name>A0A0A8YIV2_ARUDO</name>
<proteinExistence type="predicted"/>
<protein>
    <submittedName>
        <fullName evidence="1">Uncharacterized protein</fullName>
    </submittedName>
</protein>
<sequence>MVFGHSCRGSKKLGGWLVSSLLKSTSMMGKLTRSSGLWLMPLR</sequence>
<reference evidence="1" key="2">
    <citation type="journal article" date="2015" name="Data Brief">
        <title>Shoot transcriptome of the giant reed, Arundo donax.</title>
        <authorList>
            <person name="Barrero R.A."/>
            <person name="Guerrero F.D."/>
            <person name="Moolhuijzen P."/>
            <person name="Goolsby J.A."/>
            <person name="Tidwell J."/>
            <person name="Bellgard S.E."/>
            <person name="Bellgard M.I."/>
        </authorList>
    </citation>
    <scope>NUCLEOTIDE SEQUENCE</scope>
    <source>
        <tissue evidence="1">Shoot tissue taken approximately 20 cm above the soil surface</tissue>
    </source>
</reference>
<organism evidence="1">
    <name type="scientific">Arundo donax</name>
    <name type="common">Giant reed</name>
    <name type="synonym">Donax arundinaceus</name>
    <dbReference type="NCBI Taxonomy" id="35708"/>
    <lineage>
        <taxon>Eukaryota</taxon>
        <taxon>Viridiplantae</taxon>
        <taxon>Streptophyta</taxon>
        <taxon>Embryophyta</taxon>
        <taxon>Tracheophyta</taxon>
        <taxon>Spermatophyta</taxon>
        <taxon>Magnoliopsida</taxon>
        <taxon>Liliopsida</taxon>
        <taxon>Poales</taxon>
        <taxon>Poaceae</taxon>
        <taxon>PACMAD clade</taxon>
        <taxon>Arundinoideae</taxon>
        <taxon>Arundineae</taxon>
        <taxon>Arundo</taxon>
    </lineage>
</organism>
<reference evidence="1" key="1">
    <citation type="submission" date="2014-09" db="EMBL/GenBank/DDBJ databases">
        <authorList>
            <person name="Magalhaes I.L.F."/>
            <person name="Oliveira U."/>
            <person name="Santos F.R."/>
            <person name="Vidigal T.H.D.A."/>
            <person name="Brescovit A.D."/>
            <person name="Santos A.J."/>
        </authorList>
    </citation>
    <scope>NUCLEOTIDE SEQUENCE</scope>
    <source>
        <tissue evidence="1">Shoot tissue taken approximately 20 cm above the soil surface</tissue>
    </source>
</reference>